<keyword evidence="4 10" id="KW-0812">Transmembrane</keyword>
<dbReference type="InterPro" id="IPR029151">
    <property type="entry name" value="Sensor-like_sf"/>
</dbReference>
<comment type="subcellular location">
    <subcellularLocation>
        <location evidence="1">Cell membrane</location>
        <topology evidence="1">Multi-pass membrane protein</topology>
    </subcellularLocation>
</comment>
<dbReference type="SUPFAM" id="SSF103190">
    <property type="entry name" value="Sensory domain-like"/>
    <property type="match status" value="1"/>
</dbReference>
<keyword evidence="7 9" id="KW-0807">Transducer</keyword>
<dbReference type="Pfam" id="PF02743">
    <property type="entry name" value="dCache_1"/>
    <property type="match status" value="1"/>
</dbReference>
<evidence type="ECO:0000256" key="2">
    <source>
        <dbReference type="ARBA" id="ARBA00022475"/>
    </source>
</evidence>
<evidence type="ECO:0000256" key="5">
    <source>
        <dbReference type="ARBA" id="ARBA00022989"/>
    </source>
</evidence>
<dbReference type="Pfam" id="PF00015">
    <property type="entry name" value="MCPsignal"/>
    <property type="match status" value="1"/>
</dbReference>
<comment type="similarity">
    <text evidence="8">Belongs to the methyl-accepting chemotaxis (MCP) protein family.</text>
</comment>
<protein>
    <submittedName>
        <fullName evidence="13">Methyl-accepting chemotaxis protein</fullName>
    </submittedName>
</protein>
<keyword evidence="14" id="KW-1185">Reference proteome</keyword>
<feature type="transmembrane region" description="Helical" evidence="10">
    <location>
        <begin position="303"/>
        <end position="321"/>
    </location>
</feature>
<evidence type="ECO:0000256" key="4">
    <source>
        <dbReference type="ARBA" id="ARBA00022692"/>
    </source>
</evidence>
<sequence length="681" mass="73654">MKSSGFIQKLKEGVRKVTDLFIGRLRNRIIVLFLMVALIPLVATSIYIVNEASSALINKQKESYEKLAIGTADIVDEYIEQRMTEVKILAATTDIKSKDLVVKSKFLKNFAENTDAFDGITYTNSDGIVFADTFGSNFGSDLSDRWYIKDGLEGKDSYSEVVIAKSTGKRSIIVATPVKGEDNTITGVLSGLIDFEELMKKYTYDLYIDDGAGYPIVVDSKGVIQLHPNQELIGKTVSESGVSQGLAHIMQSKGTRSGDTTYQDGGNTFIVIHASMEDSGYELYLNLPQKAITEEVDSVKKEITIVVLIVMMVVSAIAYFVSRQISRPIMEVASVTKRISTGDLTVSALKIRTRDEVGQLSQSVNAMVENLRGFISKVQFTAEEVATSAEELYINAEQASKATEQIATTIEQMAEGTDQQLRDTEASVSTITEVAEDVLQVAANAQQVTDSAMQTSRTAGEGNEEILTVIAQMHAIQETVTRIADIISNLGARSIEIEDMAKVISEMAAQTNLLSLNAAIEAARAGEHGRGFAVVADEIRKLAEHSARSAGQIGQLVSAIQSETHLAVESMAQGTKEVGLGIEVVDHAGKSFEIIQQSINQVAAQIQEVTAYSQQMQSSTEQAVAIVSQISEVAKRSADGTKDISAAAQEQLASIEEVNSFSGSLATMAEDLRNIAKGFKL</sequence>
<dbReference type="Gene3D" id="3.30.450.20">
    <property type="entry name" value="PAS domain"/>
    <property type="match status" value="1"/>
</dbReference>
<dbReference type="InterPro" id="IPR004089">
    <property type="entry name" value="MCPsignal_dom"/>
</dbReference>
<feature type="domain" description="HAMP" evidence="12">
    <location>
        <begin position="323"/>
        <end position="376"/>
    </location>
</feature>
<dbReference type="OrthoDB" id="243053at2"/>
<name>A0A4R4EFX6_9BACL</name>
<dbReference type="PANTHER" id="PTHR32089:SF112">
    <property type="entry name" value="LYSOZYME-LIKE PROTEIN-RELATED"/>
    <property type="match status" value="1"/>
</dbReference>
<comment type="caution">
    <text evidence="13">The sequence shown here is derived from an EMBL/GenBank/DDBJ whole genome shotgun (WGS) entry which is preliminary data.</text>
</comment>
<keyword evidence="6 10" id="KW-0472">Membrane</keyword>
<evidence type="ECO:0000256" key="10">
    <source>
        <dbReference type="SAM" id="Phobius"/>
    </source>
</evidence>
<dbReference type="CDD" id="cd12914">
    <property type="entry name" value="PDC1_DGC_like"/>
    <property type="match status" value="1"/>
</dbReference>
<dbReference type="Proteomes" id="UP000295418">
    <property type="component" value="Unassembled WGS sequence"/>
</dbReference>
<evidence type="ECO:0000256" key="8">
    <source>
        <dbReference type="ARBA" id="ARBA00029447"/>
    </source>
</evidence>
<dbReference type="GO" id="GO:0005886">
    <property type="term" value="C:plasma membrane"/>
    <property type="evidence" value="ECO:0007669"/>
    <property type="project" value="UniProtKB-SubCell"/>
</dbReference>
<dbReference type="SUPFAM" id="SSF58104">
    <property type="entry name" value="Methyl-accepting chemotaxis protein (MCP) signaling domain"/>
    <property type="match status" value="1"/>
</dbReference>
<keyword evidence="2" id="KW-1003">Cell membrane</keyword>
<dbReference type="Gene3D" id="6.10.340.10">
    <property type="match status" value="1"/>
</dbReference>
<dbReference type="RefSeq" id="WP_132417607.1">
    <property type="nucleotide sequence ID" value="NZ_SKFG01000006.1"/>
</dbReference>
<evidence type="ECO:0000256" key="3">
    <source>
        <dbReference type="ARBA" id="ARBA00022500"/>
    </source>
</evidence>
<dbReference type="InterPro" id="IPR003660">
    <property type="entry name" value="HAMP_dom"/>
</dbReference>
<reference evidence="13 14" key="1">
    <citation type="submission" date="2019-03" db="EMBL/GenBank/DDBJ databases">
        <authorList>
            <person name="Kim M.K.M."/>
        </authorList>
    </citation>
    <scope>NUCLEOTIDE SEQUENCE [LARGE SCALE GENOMIC DNA]</scope>
    <source>
        <strain evidence="13 14">18JY21-1</strain>
    </source>
</reference>
<dbReference type="CDD" id="cd06225">
    <property type="entry name" value="HAMP"/>
    <property type="match status" value="1"/>
</dbReference>
<feature type="domain" description="Methyl-accepting transducer" evidence="11">
    <location>
        <begin position="395"/>
        <end position="631"/>
    </location>
</feature>
<keyword evidence="5 10" id="KW-1133">Transmembrane helix</keyword>
<dbReference type="SMART" id="SM00283">
    <property type="entry name" value="MA"/>
    <property type="match status" value="1"/>
</dbReference>
<dbReference type="GO" id="GO:0006935">
    <property type="term" value="P:chemotaxis"/>
    <property type="evidence" value="ECO:0007669"/>
    <property type="project" value="UniProtKB-KW"/>
</dbReference>
<evidence type="ECO:0000313" key="13">
    <source>
        <dbReference type="EMBL" id="TCZ78183.1"/>
    </source>
</evidence>
<dbReference type="PROSITE" id="PS50885">
    <property type="entry name" value="HAMP"/>
    <property type="match status" value="1"/>
</dbReference>
<dbReference type="SMART" id="SM00304">
    <property type="entry name" value="HAMP"/>
    <property type="match status" value="1"/>
</dbReference>
<gene>
    <name evidence="13" type="ORF">E0485_08640</name>
</gene>
<dbReference type="PROSITE" id="PS50111">
    <property type="entry name" value="CHEMOTAXIS_TRANSDUC_2"/>
    <property type="match status" value="1"/>
</dbReference>
<evidence type="ECO:0000256" key="7">
    <source>
        <dbReference type="ARBA" id="ARBA00023224"/>
    </source>
</evidence>
<dbReference type="AlphaFoldDB" id="A0A4R4EFX6"/>
<dbReference type="EMBL" id="SKFG01000006">
    <property type="protein sequence ID" value="TCZ78183.1"/>
    <property type="molecule type" value="Genomic_DNA"/>
</dbReference>
<organism evidence="13 14">
    <name type="scientific">Paenibacillus albiflavus</name>
    <dbReference type="NCBI Taxonomy" id="2545760"/>
    <lineage>
        <taxon>Bacteria</taxon>
        <taxon>Bacillati</taxon>
        <taxon>Bacillota</taxon>
        <taxon>Bacilli</taxon>
        <taxon>Bacillales</taxon>
        <taxon>Paenibacillaceae</taxon>
        <taxon>Paenibacillus</taxon>
    </lineage>
</organism>
<evidence type="ECO:0000256" key="9">
    <source>
        <dbReference type="PROSITE-ProRule" id="PRU00284"/>
    </source>
</evidence>
<proteinExistence type="inferred from homology"/>
<evidence type="ECO:0000256" key="1">
    <source>
        <dbReference type="ARBA" id="ARBA00004651"/>
    </source>
</evidence>
<evidence type="ECO:0000259" key="11">
    <source>
        <dbReference type="PROSITE" id="PS50111"/>
    </source>
</evidence>
<evidence type="ECO:0000259" key="12">
    <source>
        <dbReference type="PROSITE" id="PS50885"/>
    </source>
</evidence>
<keyword evidence="3" id="KW-0145">Chemotaxis</keyword>
<dbReference type="PANTHER" id="PTHR32089">
    <property type="entry name" value="METHYL-ACCEPTING CHEMOTAXIS PROTEIN MCPB"/>
    <property type="match status" value="1"/>
</dbReference>
<dbReference type="InterPro" id="IPR033479">
    <property type="entry name" value="dCache_1"/>
</dbReference>
<evidence type="ECO:0000313" key="14">
    <source>
        <dbReference type="Proteomes" id="UP000295418"/>
    </source>
</evidence>
<accession>A0A4R4EFX6</accession>
<evidence type="ECO:0000256" key="6">
    <source>
        <dbReference type="ARBA" id="ARBA00023136"/>
    </source>
</evidence>
<dbReference type="CDD" id="cd11386">
    <property type="entry name" value="MCP_signal"/>
    <property type="match status" value="1"/>
</dbReference>
<dbReference type="GO" id="GO:0007165">
    <property type="term" value="P:signal transduction"/>
    <property type="evidence" value="ECO:0007669"/>
    <property type="project" value="UniProtKB-KW"/>
</dbReference>
<dbReference type="Pfam" id="PF00672">
    <property type="entry name" value="HAMP"/>
    <property type="match status" value="1"/>
</dbReference>
<feature type="transmembrane region" description="Helical" evidence="10">
    <location>
        <begin position="29"/>
        <end position="49"/>
    </location>
</feature>
<dbReference type="Gene3D" id="1.10.287.950">
    <property type="entry name" value="Methyl-accepting chemotaxis protein"/>
    <property type="match status" value="1"/>
</dbReference>